<reference evidence="1 2" key="1">
    <citation type="submission" date="2016-09" db="EMBL/GenBank/DDBJ databases">
        <title>Extensive genetic diversity and differential bi-allelic expression allows diatom success in the polar Southern Ocean.</title>
        <authorList>
            <consortium name="DOE Joint Genome Institute"/>
            <person name="Mock T."/>
            <person name="Otillar R.P."/>
            <person name="Strauss J."/>
            <person name="Dupont C."/>
            <person name="Frickenhaus S."/>
            <person name="Maumus F."/>
            <person name="Mcmullan M."/>
            <person name="Sanges R."/>
            <person name="Schmutz J."/>
            <person name="Toseland A."/>
            <person name="Valas R."/>
            <person name="Veluchamy A."/>
            <person name="Ward B.J."/>
            <person name="Allen A."/>
            <person name="Barry K."/>
            <person name="Falciatore A."/>
            <person name="Ferrante M."/>
            <person name="Fortunato A.E."/>
            <person name="Gloeckner G."/>
            <person name="Gruber A."/>
            <person name="Hipkin R."/>
            <person name="Janech M."/>
            <person name="Kroth P."/>
            <person name="Leese F."/>
            <person name="Lindquist E."/>
            <person name="Lyon B.R."/>
            <person name="Martin J."/>
            <person name="Mayer C."/>
            <person name="Parker M."/>
            <person name="Quesneville H."/>
            <person name="Raymond J."/>
            <person name="Uhlig C."/>
            <person name="Valentin K.U."/>
            <person name="Worden A.Z."/>
            <person name="Armbrust E.V."/>
            <person name="Bowler C."/>
            <person name="Green B."/>
            <person name="Moulton V."/>
            <person name="Van Oosterhout C."/>
            <person name="Grigoriev I."/>
        </authorList>
    </citation>
    <scope>NUCLEOTIDE SEQUENCE [LARGE SCALE GENOMIC DNA]</scope>
    <source>
        <strain evidence="1 2">CCMP1102</strain>
    </source>
</reference>
<name>A0A1E7EJP4_9STRA</name>
<dbReference type="EMBL" id="KV784425">
    <property type="protein sequence ID" value="OEU06136.1"/>
    <property type="molecule type" value="Genomic_DNA"/>
</dbReference>
<proteinExistence type="predicted"/>
<dbReference type="InParanoid" id="A0A1E7EJP4"/>
<dbReference type="KEGG" id="fcy:FRACYDRAFT_256132"/>
<dbReference type="AlphaFoldDB" id="A0A1E7EJP4"/>
<dbReference type="Proteomes" id="UP000095751">
    <property type="component" value="Unassembled WGS sequence"/>
</dbReference>
<keyword evidence="2" id="KW-1185">Reference proteome</keyword>
<organism evidence="1 2">
    <name type="scientific">Fragilariopsis cylindrus CCMP1102</name>
    <dbReference type="NCBI Taxonomy" id="635003"/>
    <lineage>
        <taxon>Eukaryota</taxon>
        <taxon>Sar</taxon>
        <taxon>Stramenopiles</taxon>
        <taxon>Ochrophyta</taxon>
        <taxon>Bacillariophyta</taxon>
        <taxon>Bacillariophyceae</taxon>
        <taxon>Bacillariophycidae</taxon>
        <taxon>Bacillariales</taxon>
        <taxon>Bacillariaceae</taxon>
        <taxon>Fragilariopsis</taxon>
    </lineage>
</organism>
<accession>A0A1E7EJP4</accession>
<gene>
    <name evidence="1" type="ORF">FRACYDRAFT_256132</name>
</gene>
<evidence type="ECO:0000313" key="2">
    <source>
        <dbReference type="Proteomes" id="UP000095751"/>
    </source>
</evidence>
<evidence type="ECO:0000313" key="1">
    <source>
        <dbReference type="EMBL" id="OEU06136.1"/>
    </source>
</evidence>
<protein>
    <submittedName>
        <fullName evidence="1">Uncharacterized protein</fullName>
    </submittedName>
</protein>
<sequence length="187" mass="21137">MLSSTGLSYIPVTAAQWKAFHCVCDLMGDFAKVLPHIEHENVLNQLYHLQQHNARNYEVQREEPAKKNAKLKDIHNTNIMPKGRRGGKKPTSPLVLCLLQGIGQSTKTNSDVSTPKECSKVKLSELLPWCDRRTDAKSGNREDKYMIEPHRKRVCYGMKHLLMGTWINFPSGTYFSNTGTRSGGTVH</sequence>